<feature type="compositionally biased region" description="Polar residues" evidence="1">
    <location>
        <begin position="82"/>
        <end position="91"/>
    </location>
</feature>
<gene>
    <name evidence="2" type="ORF">CGXH109_LOCUS61915</name>
</gene>
<organism evidence="2 3">
    <name type="scientific">Colletotrichum noveboracense</name>
    <dbReference type="NCBI Taxonomy" id="2664923"/>
    <lineage>
        <taxon>Eukaryota</taxon>
        <taxon>Fungi</taxon>
        <taxon>Dikarya</taxon>
        <taxon>Ascomycota</taxon>
        <taxon>Pezizomycotina</taxon>
        <taxon>Sordariomycetes</taxon>
        <taxon>Hypocreomycetidae</taxon>
        <taxon>Glomerellales</taxon>
        <taxon>Glomerellaceae</taxon>
        <taxon>Colletotrichum</taxon>
        <taxon>Colletotrichum gloeosporioides species complex</taxon>
    </lineage>
</organism>
<reference evidence="2" key="1">
    <citation type="submission" date="2022-08" db="EMBL/GenBank/DDBJ databases">
        <authorList>
            <person name="Giroux E."/>
            <person name="Giroux E."/>
        </authorList>
    </citation>
    <scope>NUCLEOTIDE SEQUENCE</scope>
    <source>
        <strain evidence="2">H1091258</strain>
    </source>
</reference>
<feature type="region of interest" description="Disordered" evidence="1">
    <location>
        <begin position="523"/>
        <end position="543"/>
    </location>
</feature>
<dbReference type="EMBL" id="CAMGZC010000396">
    <property type="protein sequence ID" value="CAI0647089.1"/>
    <property type="molecule type" value="Genomic_DNA"/>
</dbReference>
<sequence length="543" mass="61153">MGLVNNINNFLDSYRPSPTPDLRTPGVQRGMGSVGNVEEPSDTYFRDAIWSYEEYDSSSGGSFPSSQEANMLFTYARSESSQLTTDNSSIHTPPPPDDVTIDKPEPTTPIDIDELVGDDLTIPYYDKSQALPRPQTLDIPHRVSKTRVVKDVVKTNQVRGAGACIKCRLQRISCSTSYPCETCKKAYPQYHQTPEVCCIRYELSNVARELAFRRFDCLLRKEDTAVRENFRMAQPRFSDNVIVGHILFDRDTSKPGLPAVLRNYICSADGRNVAHRGCTFARDHNNAALQTQPLIDWAENLASPVENSTFEGALESFVKICARSNCLNSFRPEIRTLAQKAHVVKCMYKIYRSRTLYFFQANKLQELPGPAHAEIRGVARSALESSERDLLAELDKFFKTQKQKLDDKERPIVWAALWQLMLVYRDLLRNMKPFGNNAEPLLNAVAVFYGACFRTSASLKLSVEAIKEPRSFDLAQQAELADAFKYTLSLRDTFYQSIVAGVATIDQRLKDLVVAPEMKVLNRRPNKKSPNGRLGDDLVMGGC</sequence>
<accession>A0A9W4RUU1</accession>
<evidence type="ECO:0000256" key="1">
    <source>
        <dbReference type="SAM" id="MobiDB-lite"/>
    </source>
</evidence>
<protein>
    <submittedName>
        <fullName evidence="2">Uncharacterized protein</fullName>
    </submittedName>
</protein>
<evidence type="ECO:0000313" key="2">
    <source>
        <dbReference type="EMBL" id="CAI0647089.1"/>
    </source>
</evidence>
<keyword evidence="3" id="KW-1185">Reference proteome</keyword>
<feature type="region of interest" description="Disordered" evidence="1">
    <location>
        <begin position="11"/>
        <end position="39"/>
    </location>
</feature>
<comment type="caution">
    <text evidence="2">The sequence shown here is derived from an EMBL/GenBank/DDBJ whole genome shotgun (WGS) entry which is preliminary data.</text>
</comment>
<evidence type="ECO:0000313" key="3">
    <source>
        <dbReference type="Proteomes" id="UP001152533"/>
    </source>
</evidence>
<dbReference type="Proteomes" id="UP001152533">
    <property type="component" value="Unassembled WGS sequence"/>
</dbReference>
<dbReference type="PANTHER" id="PTHR35392">
    <property type="entry name" value="ZN(II)2CYS6 TRANSCRIPTION FACTOR (EUROFUNG)-RELATED-RELATED"/>
    <property type="match status" value="1"/>
</dbReference>
<dbReference type="InterPro" id="IPR052973">
    <property type="entry name" value="Fungal_sec-metab_reg_TF"/>
</dbReference>
<dbReference type="PANTHER" id="PTHR35392:SF3">
    <property type="entry name" value="ZN(2)-C6 FUNGAL-TYPE DOMAIN-CONTAINING PROTEIN"/>
    <property type="match status" value="1"/>
</dbReference>
<name>A0A9W4RUU1_9PEZI</name>
<dbReference type="AlphaFoldDB" id="A0A9W4RUU1"/>
<proteinExistence type="predicted"/>
<feature type="region of interest" description="Disordered" evidence="1">
    <location>
        <begin position="82"/>
        <end position="102"/>
    </location>
</feature>